<dbReference type="Proteomes" id="UP000298284">
    <property type="component" value="Unassembled WGS sequence"/>
</dbReference>
<dbReference type="OrthoDB" id="9812754at2"/>
<dbReference type="SUPFAM" id="SSF54909">
    <property type="entry name" value="Dimeric alpha+beta barrel"/>
    <property type="match status" value="1"/>
</dbReference>
<evidence type="ECO:0000259" key="1">
    <source>
        <dbReference type="Pfam" id="PF03992"/>
    </source>
</evidence>
<dbReference type="EMBL" id="SRKZ01000009">
    <property type="protein sequence ID" value="TGD77292.1"/>
    <property type="molecule type" value="Genomic_DNA"/>
</dbReference>
<evidence type="ECO:0000313" key="3">
    <source>
        <dbReference type="Proteomes" id="UP000298284"/>
    </source>
</evidence>
<feature type="domain" description="ABM" evidence="1">
    <location>
        <begin position="37"/>
        <end position="99"/>
    </location>
</feature>
<dbReference type="Pfam" id="PF03992">
    <property type="entry name" value="ABM"/>
    <property type="match status" value="1"/>
</dbReference>
<dbReference type="AlphaFoldDB" id="A0A4Z0MC22"/>
<keyword evidence="3" id="KW-1185">Reference proteome</keyword>
<accession>A0A4Z0MC22</accession>
<dbReference type="RefSeq" id="WP_135532893.1">
    <property type="nucleotide sequence ID" value="NZ_SRKZ01000009.1"/>
</dbReference>
<comment type="caution">
    <text evidence="2">The sequence shown here is derived from an EMBL/GenBank/DDBJ whole genome shotgun (WGS) entry which is preliminary data.</text>
</comment>
<dbReference type="Gene3D" id="3.30.70.100">
    <property type="match status" value="1"/>
</dbReference>
<dbReference type="InterPro" id="IPR011008">
    <property type="entry name" value="Dimeric_a/b-barrel"/>
</dbReference>
<evidence type="ECO:0000313" key="2">
    <source>
        <dbReference type="EMBL" id="TGD77292.1"/>
    </source>
</evidence>
<protein>
    <submittedName>
        <fullName evidence="2">Antibiotic biosynthesis monooxygenase</fullName>
    </submittedName>
</protein>
<reference evidence="2 3" key="1">
    <citation type="submission" date="2019-04" db="EMBL/GenBank/DDBJ databases">
        <authorList>
            <person name="Feng G."/>
            <person name="Zhang J."/>
            <person name="Zhu H."/>
        </authorList>
    </citation>
    <scope>NUCLEOTIDE SEQUENCE [LARGE SCALE GENOMIC DNA]</scope>
    <source>
        <strain evidence="2 3">JCM 19491</strain>
    </source>
</reference>
<proteinExistence type="predicted"/>
<organism evidence="2 3">
    <name type="scientific">Hymenobacter wooponensis</name>
    <dbReference type="NCBI Taxonomy" id="1525360"/>
    <lineage>
        <taxon>Bacteria</taxon>
        <taxon>Pseudomonadati</taxon>
        <taxon>Bacteroidota</taxon>
        <taxon>Cytophagia</taxon>
        <taxon>Cytophagales</taxon>
        <taxon>Hymenobacteraceae</taxon>
        <taxon>Hymenobacter</taxon>
    </lineage>
</organism>
<name>A0A4Z0MC22_9BACT</name>
<keyword evidence="2" id="KW-0560">Oxidoreductase</keyword>
<dbReference type="GO" id="GO:0004497">
    <property type="term" value="F:monooxygenase activity"/>
    <property type="evidence" value="ECO:0007669"/>
    <property type="project" value="UniProtKB-KW"/>
</dbReference>
<sequence>MKFPQPVLKVLLLAGVVLAVVSWSSRPVAPKPHKVRLARLVIDPTQLAHYKVLLREGVETAMQKEPGVLALYAVFEKKRPNHLTILEMYADEAAYQAHMGVVKQIGENRRLRESLYWLNSYN</sequence>
<dbReference type="InterPro" id="IPR007138">
    <property type="entry name" value="ABM_dom"/>
</dbReference>
<keyword evidence="2" id="KW-0503">Monooxygenase</keyword>
<gene>
    <name evidence="2" type="ORF">EU557_23295</name>
</gene>